<dbReference type="GO" id="GO:0016705">
    <property type="term" value="F:oxidoreductase activity, acting on paired donors, with incorporation or reduction of molecular oxygen"/>
    <property type="evidence" value="ECO:0007669"/>
    <property type="project" value="InterPro"/>
</dbReference>
<dbReference type="GO" id="GO:0005506">
    <property type="term" value="F:iron ion binding"/>
    <property type="evidence" value="ECO:0007669"/>
    <property type="project" value="InterPro"/>
</dbReference>
<dbReference type="OrthoDB" id="1844152at2759"/>
<evidence type="ECO:0000256" key="8">
    <source>
        <dbReference type="PIRSR" id="PIRSR602403-1"/>
    </source>
</evidence>
<comment type="similarity">
    <text evidence="2 9">Belongs to the cytochrome P450 family.</text>
</comment>
<evidence type="ECO:0000256" key="5">
    <source>
        <dbReference type="ARBA" id="ARBA00023002"/>
    </source>
</evidence>
<sequence>MDYGQYIVGDGGLAAKSTSILCIITSILAVFIFQQIDTSSIPLLNPRKAFETSDKRAKTEFVQNGGNLLRTWFKANPDKPARLIGDVGNVIVLPPHLAQEIRNDKRLDFAKWTFKSFHAHLPGFDGFREGTSGKNLAQMIITKDLTKLLKWHTVPMKEVVLRIVAQVSSRAFLGTELCRHEGWLRITREYTVNGFEAAEELRMWPSLLRPLVHWFLPKCRNLRKQVKEARQVINATLHKRRELKEQHRAQGKEMPRFDDAIEWLEQAAKGVSYDPAAAQLGLSLAAIHTTTDLLCQALTRIALNQDILVPLREEIISNLRETGWQKNSLYNMKLLDSVLKESQRMKPTEMVSMTRLALEDIKLSDGTVIPANSGLAVSSHRMWDEQVHTHPEKWDPYRFYKMREEPGKQNISQLVSTGPNHLAFGHGLHACPGRFFAANELKILLIIIILQYDWVLPEGSSHRVFEHGFTLVGDPFIEMRIRYRPQGMDLIRGK</sequence>
<comment type="cofactor">
    <cofactor evidence="1 8">
        <name>heme</name>
        <dbReference type="ChEBI" id="CHEBI:30413"/>
    </cofactor>
</comment>
<keyword evidence="4 8" id="KW-0479">Metal-binding</keyword>
<dbReference type="InterPro" id="IPR017972">
    <property type="entry name" value="Cyt_P450_CS"/>
</dbReference>
<dbReference type="KEGG" id="pfy:PFICI_07302"/>
<dbReference type="AlphaFoldDB" id="W3X8E0"/>
<dbReference type="InterPro" id="IPR002403">
    <property type="entry name" value="Cyt_P450_E_grp-IV"/>
</dbReference>
<feature type="coiled-coil region" evidence="10">
    <location>
        <begin position="219"/>
        <end position="246"/>
    </location>
</feature>
<dbReference type="SUPFAM" id="SSF48264">
    <property type="entry name" value="Cytochrome P450"/>
    <property type="match status" value="1"/>
</dbReference>
<dbReference type="PROSITE" id="PS00086">
    <property type="entry name" value="CYTOCHROME_P450"/>
    <property type="match status" value="1"/>
</dbReference>
<feature type="transmembrane region" description="Helical" evidence="11">
    <location>
        <begin position="12"/>
        <end position="33"/>
    </location>
</feature>
<dbReference type="PRINTS" id="PR00465">
    <property type="entry name" value="EP450IV"/>
</dbReference>
<name>W3X8E0_PESFW</name>
<dbReference type="HOGENOM" id="CLU_022195_0_3_1"/>
<dbReference type="GO" id="GO:0020037">
    <property type="term" value="F:heme binding"/>
    <property type="evidence" value="ECO:0007669"/>
    <property type="project" value="InterPro"/>
</dbReference>
<dbReference type="RefSeq" id="XP_007834074.1">
    <property type="nucleotide sequence ID" value="XM_007835883.1"/>
</dbReference>
<dbReference type="Gene3D" id="1.10.630.10">
    <property type="entry name" value="Cytochrome P450"/>
    <property type="match status" value="1"/>
</dbReference>
<evidence type="ECO:0000313" key="13">
    <source>
        <dbReference type="Proteomes" id="UP000030651"/>
    </source>
</evidence>
<evidence type="ECO:0000256" key="11">
    <source>
        <dbReference type="SAM" id="Phobius"/>
    </source>
</evidence>
<organism evidence="12 13">
    <name type="scientific">Pestalotiopsis fici (strain W106-1 / CGMCC3.15140)</name>
    <dbReference type="NCBI Taxonomy" id="1229662"/>
    <lineage>
        <taxon>Eukaryota</taxon>
        <taxon>Fungi</taxon>
        <taxon>Dikarya</taxon>
        <taxon>Ascomycota</taxon>
        <taxon>Pezizomycotina</taxon>
        <taxon>Sordariomycetes</taxon>
        <taxon>Xylariomycetidae</taxon>
        <taxon>Amphisphaeriales</taxon>
        <taxon>Sporocadaceae</taxon>
        <taxon>Pestalotiopsis</taxon>
    </lineage>
</organism>
<dbReference type="PANTHER" id="PTHR46206">
    <property type="entry name" value="CYTOCHROME P450"/>
    <property type="match status" value="1"/>
</dbReference>
<dbReference type="eggNOG" id="KOG0156">
    <property type="taxonomic scope" value="Eukaryota"/>
</dbReference>
<keyword evidence="11" id="KW-0812">Transmembrane</keyword>
<dbReference type="Proteomes" id="UP000030651">
    <property type="component" value="Unassembled WGS sequence"/>
</dbReference>
<keyword evidence="3 8" id="KW-0349">Heme</keyword>
<dbReference type="GeneID" id="19272315"/>
<evidence type="ECO:0000256" key="10">
    <source>
        <dbReference type="SAM" id="Coils"/>
    </source>
</evidence>
<evidence type="ECO:0000256" key="4">
    <source>
        <dbReference type="ARBA" id="ARBA00022723"/>
    </source>
</evidence>
<evidence type="ECO:0000256" key="1">
    <source>
        <dbReference type="ARBA" id="ARBA00001971"/>
    </source>
</evidence>
<evidence type="ECO:0000256" key="9">
    <source>
        <dbReference type="RuleBase" id="RU000461"/>
    </source>
</evidence>
<dbReference type="OMA" id="QNVARKP"/>
<evidence type="ECO:0000313" key="12">
    <source>
        <dbReference type="EMBL" id="ETS82300.1"/>
    </source>
</evidence>
<keyword evidence="7 9" id="KW-0503">Monooxygenase</keyword>
<dbReference type="EMBL" id="KI912112">
    <property type="protein sequence ID" value="ETS82300.1"/>
    <property type="molecule type" value="Genomic_DNA"/>
</dbReference>
<evidence type="ECO:0000256" key="3">
    <source>
        <dbReference type="ARBA" id="ARBA00022617"/>
    </source>
</evidence>
<dbReference type="Pfam" id="PF00067">
    <property type="entry name" value="p450"/>
    <property type="match status" value="1"/>
</dbReference>
<protein>
    <submittedName>
        <fullName evidence="12">Uncharacterized protein</fullName>
    </submittedName>
</protein>
<dbReference type="InterPro" id="IPR001128">
    <property type="entry name" value="Cyt_P450"/>
</dbReference>
<keyword evidence="11" id="KW-1133">Transmembrane helix</keyword>
<keyword evidence="6 8" id="KW-0408">Iron</keyword>
<keyword evidence="10" id="KW-0175">Coiled coil</keyword>
<gene>
    <name evidence="12" type="ORF">PFICI_07302</name>
</gene>
<feature type="binding site" description="axial binding residue" evidence="8">
    <location>
        <position position="431"/>
    </location>
    <ligand>
        <name>heme</name>
        <dbReference type="ChEBI" id="CHEBI:30413"/>
    </ligand>
    <ligandPart>
        <name>Fe</name>
        <dbReference type="ChEBI" id="CHEBI:18248"/>
    </ligandPart>
</feature>
<dbReference type="GO" id="GO:0004497">
    <property type="term" value="F:monooxygenase activity"/>
    <property type="evidence" value="ECO:0007669"/>
    <property type="project" value="UniProtKB-KW"/>
</dbReference>
<accession>W3X8E0</accession>
<dbReference type="InterPro" id="IPR036396">
    <property type="entry name" value="Cyt_P450_sf"/>
</dbReference>
<proteinExistence type="inferred from homology"/>
<evidence type="ECO:0000256" key="2">
    <source>
        <dbReference type="ARBA" id="ARBA00010617"/>
    </source>
</evidence>
<keyword evidence="11" id="KW-0472">Membrane</keyword>
<keyword evidence="13" id="KW-1185">Reference proteome</keyword>
<dbReference type="CDD" id="cd11041">
    <property type="entry name" value="CYP503A1-like"/>
    <property type="match status" value="1"/>
</dbReference>
<evidence type="ECO:0000256" key="6">
    <source>
        <dbReference type="ARBA" id="ARBA00023004"/>
    </source>
</evidence>
<evidence type="ECO:0000256" key="7">
    <source>
        <dbReference type="ARBA" id="ARBA00023033"/>
    </source>
</evidence>
<dbReference type="InParanoid" id="W3X8E0"/>
<keyword evidence="5 9" id="KW-0560">Oxidoreductase</keyword>
<reference evidence="13" key="1">
    <citation type="journal article" date="2015" name="BMC Genomics">
        <title>Genomic and transcriptomic analysis of the endophytic fungus Pestalotiopsis fici reveals its lifestyle and high potential for synthesis of natural products.</title>
        <authorList>
            <person name="Wang X."/>
            <person name="Zhang X."/>
            <person name="Liu L."/>
            <person name="Xiang M."/>
            <person name="Wang W."/>
            <person name="Sun X."/>
            <person name="Che Y."/>
            <person name="Guo L."/>
            <person name="Liu G."/>
            <person name="Guo L."/>
            <person name="Wang C."/>
            <person name="Yin W.B."/>
            <person name="Stadler M."/>
            <person name="Zhang X."/>
            <person name="Liu X."/>
        </authorList>
    </citation>
    <scope>NUCLEOTIDE SEQUENCE [LARGE SCALE GENOMIC DNA]</scope>
    <source>
        <strain evidence="13">W106-1 / CGMCC3.15140</strain>
    </source>
</reference>
<dbReference type="PANTHER" id="PTHR46206:SF2">
    <property type="entry name" value="CYTOCHROME P450 MONOOXYGENASE AUSG-RELATED"/>
    <property type="match status" value="1"/>
</dbReference>